<dbReference type="Gene3D" id="3.40.50.620">
    <property type="entry name" value="HUPs"/>
    <property type="match status" value="1"/>
</dbReference>
<dbReference type="InterPro" id="IPR015262">
    <property type="entry name" value="tRNA_Ile_lys_synt_subst-bd"/>
</dbReference>
<keyword evidence="1 7" id="KW-0963">Cytoplasm</keyword>
<evidence type="ECO:0000256" key="4">
    <source>
        <dbReference type="ARBA" id="ARBA00022741"/>
    </source>
</evidence>
<keyword evidence="3 7" id="KW-0819">tRNA processing</keyword>
<dbReference type="Pfam" id="PF09179">
    <property type="entry name" value="TilS"/>
    <property type="match status" value="1"/>
</dbReference>
<evidence type="ECO:0000313" key="10">
    <source>
        <dbReference type="EMBL" id="MCH6166833.1"/>
    </source>
</evidence>
<comment type="subcellular location">
    <subcellularLocation>
        <location evidence="7">Cytoplasm</location>
    </subcellularLocation>
</comment>
<protein>
    <recommendedName>
        <fullName evidence="7">tRNA(Ile)-lysidine synthase</fullName>
        <ecNumber evidence="7">6.3.4.19</ecNumber>
    </recommendedName>
    <alternativeName>
        <fullName evidence="7">tRNA(Ile)-2-lysyl-cytidine synthase</fullName>
    </alternativeName>
    <alternativeName>
        <fullName evidence="7">tRNA(Ile)-lysidine synthetase</fullName>
    </alternativeName>
</protein>
<evidence type="ECO:0000313" key="11">
    <source>
        <dbReference type="Proteomes" id="UP001299970"/>
    </source>
</evidence>
<proteinExistence type="inferred from homology"/>
<dbReference type="CDD" id="cd01992">
    <property type="entry name" value="TilS_N"/>
    <property type="match status" value="1"/>
</dbReference>
<dbReference type="NCBIfam" id="TIGR02432">
    <property type="entry name" value="lysidine_TilS_N"/>
    <property type="match status" value="1"/>
</dbReference>
<dbReference type="RefSeq" id="WP_241036865.1">
    <property type="nucleotide sequence ID" value="NZ_BAAAJF010000036.1"/>
</dbReference>
<name>A0ABS9TEA2_9PSEU</name>
<comment type="domain">
    <text evidence="7">The N-terminal region contains the highly conserved SGGXDS motif, predicted to be a P-loop motif involved in ATP binding.</text>
</comment>
<dbReference type="HAMAP" id="MF_01161">
    <property type="entry name" value="tRNA_Ile_lys_synt"/>
    <property type="match status" value="1"/>
</dbReference>
<feature type="domain" description="tRNA(Ile)-lysidine synthase substrate-binding" evidence="9">
    <location>
        <begin position="255"/>
        <end position="321"/>
    </location>
</feature>
<dbReference type="SUPFAM" id="SSF52402">
    <property type="entry name" value="Adenine nucleotide alpha hydrolases-like"/>
    <property type="match status" value="1"/>
</dbReference>
<evidence type="ECO:0000256" key="7">
    <source>
        <dbReference type="HAMAP-Rule" id="MF_01161"/>
    </source>
</evidence>
<dbReference type="EC" id="6.3.4.19" evidence="7"/>
<comment type="catalytic activity">
    <reaction evidence="6 7">
        <text>cytidine(34) in tRNA(Ile2) + L-lysine + ATP = lysidine(34) in tRNA(Ile2) + AMP + diphosphate + H(+)</text>
        <dbReference type="Rhea" id="RHEA:43744"/>
        <dbReference type="Rhea" id="RHEA-COMP:10625"/>
        <dbReference type="Rhea" id="RHEA-COMP:10670"/>
        <dbReference type="ChEBI" id="CHEBI:15378"/>
        <dbReference type="ChEBI" id="CHEBI:30616"/>
        <dbReference type="ChEBI" id="CHEBI:32551"/>
        <dbReference type="ChEBI" id="CHEBI:33019"/>
        <dbReference type="ChEBI" id="CHEBI:82748"/>
        <dbReference type="ChEBI" id="CHEBI:83665"/>
        <dbReference type="ChEBI" id="CHEBI:456215"/>
        <dbReference type="EC" id="6.3.4.19"/>
    </reaction>
</comment>
<dbReference type="PANTHER" id="PTHR43033:SF1">
    <property type="entry name" value="TRNA(ILE)-LYSIDINE SYNTHASE-RELATED"/>
    <property type="match status" value="1"/>
</dbReference>
<evidence type="ECO:0000259" key="8">
    <source>
        <dbReference type="Pfam" id="PF01171"/>
    </source>
</evidence>
<dbReference type="GO" id="GO:0032267">
    <property type="term" value="F:tRNA(Ile)-lysidine synthase activity"/>
    <property type="evidence" value="ECO:0007669"/>
    <property type="project" value="UniProtKB-EC"/>
</dbReference>
<evidence type="ECO:0000256" key="6">
    <source>
        <dbReference type="ARBA" id="ARBA00048539"/>
    </source>
</evidence>
<dbReference type="InterPro" id="IPR011063">
    <property type="entry name" value="TilS/TtcA_N"/>
</dbReference>
<reference evidence="10 11" key="1">
    <citation type="submission" date="2022-03" db="EMBL/GenBank/DDBJ databases">
        <title>Pseudonocardia alaer sp. nov., a novel actinomycete isolated from reed forest soil.</title>
        <authorList>
            <person name="Wang L."/>
        </authorList>
    </citation>
    <scope>NUCLEOTIDE SEQUENCE [LARGE SCALE GENOMIC DNA]</scope>
    <source>
        <strain evidence="10 11">Y-16303</strain>
    </source>
</reference>
<dbReference type="SUPFAM" id="SSF82829">
    <property type="entry name" value="MesJ substrate recognition domain-like"/>
    <property type="match status" value="1"/>
</dbReference>
<dbReference type="Proteomes" id="UP001299970">
    <property type="component" value="Unassembled WGS sequence"/>
</dbReference>
<dbReference type="Gene3D" id="1.20.59.20">
    <property type="match status" value="1"/>
</dbReference>
<dbReference type="InterPro" id="IPR012795">
    <property type="entry name" value="tRNA_Ile_lys_synt_N"/>
</dbReference>
<dbReference type="EMBL" id="JAKXMK010000011">
    <property type="protein sequence ID" value="MCH6166833.1"/>
    <property type="molecule type" value="Genomic_DNA"/>
</dbReference>
<feature type="binding site" evidence="7">
    <location>
        <begin position="41"/>
        <end position="46"/>
    </location>
    <ligand>
        <name>ATP</name>
        <dbReference type="ChEBI" id="CHEBI:30616"/>
    </ligand>
</feature>
<evidence type="ECO:0000256" key="2">
    <source>
        <dbReference type="ARBA" id="ARBA00022598"/>
    </source>
</evidence>
<comment type="caution">
    <text evidence="10">The sequence shown here is derived from an EMBL/GenBank/DDBJ whole genome shotgun (WGS) entry which is preliminary data.</text>
</comment>
<gene>
    <name evidence="7 10" type="primary">tilS</name>
    <name evidence="10" type="ORF">MMF94_14180</name>
</gene>
<dbReference type="PANTHER" id="PTHR43033">
    <property type="entry name" value="TRNA(ILE)-LYSIDINE SYNTHASE-RELATED"/>
    <property type="match status" value="1"/>
</dbReference>
<evidence type="ECO:0000256" key="3">
    <source>
        <dbReference type="ARBA" id="ARBA00022694"/>
    </source>
</evidence>
<evidence type="ECO:0000256" key="1">
    <source>
        <dbReference type="ARBA" id="ARBA00022490"/>
    </source>
</evidence>
<keyword evidence="5 7" id="KW-0067">ATP-binding</keyword>
<keyword evidence="11" id="KW-1185">Reference proteome</keyword>
<dbReference type="InterPro" id="IPR012094">
    <property type="entry name" value="tRNA_Ile_lys_synt"/>
</dbReference>
<keyword evidence="2 7" id="KW-0436">Ligase</keyword>
<evidence type="ECO:0000256" key="5">
    <source>
        <dbReference type="ARBA" id="ARBA00022840"/>
    </source>
</evidence>
<organism evidence="10 11">
    <name type="scientific">Pseudonocardia alaniniphila</name>
    <dbReference type="NCBI Taxonomy" id="75291"/>
    <lineage>
        <taxon>Bacteria</taxon>
        <taxon>Bacillati</taxon>
        <taxon>Actinomycetota</taxon>
        <taxon>Actinomycetes</taxon>
        <taxon>Pseudonocardiales</taxon>
        <taxon>Pseudonocardiaceae</taxon>
        <taxon>Pseudonocardia</taxon>
    </lineage>
</organism>
<dbReference type="Pfam" id="PF01171">
    <property type="entry name" value="ATP_bind_3"/>
    <property type="match status" value="1"/>
</dbReference>
<comment type="similarity">
    <text evidence="7">Belongs to the tRNA(Ile)-lysidine synthase family.</text>
</comment>
<dbReference type="InterPro" id="IPR014729">
    <property type="entry name" value="Rossmann-like_a/b/a_fold"/>
</dbReference>
<comment type="function">
    <text evidence="7">Ligates lysine onto the cytidine present at position 34 of the AUA codon-specific tRNA(Ile) that contains the anticodon CAU, in an ATP-dependent manner. Cytidine is converted to lysidine, thus changing the amino acid specificity of the tRNA from methionine to isoleucine.</text>
</comment>
<feature type="domain" description="tRNA(Ile)-lysidine/2-thiocytidine synthase N-terminal" evidence="8">
    <location>
        <begin position="36"/>
        <end position="207"/>
    </location>
</feature>
<accession>A0ABS9TEA2</accession>
<evidence type="ECO:0000259" key="9">
    <source>
        <dbReference type="Pfam" id="PF09179"/>
    </source>
</evidence>
<sequence length="330" mass="35040">MAERAQRRVDPAVAEVRRAVRTALASLPAAYRAAPLLVACSGGADSLALAAATLAVRDKRDVHAAVVDHGLQEGSAELAAATADRLIDMGAVASVHRVRVDGPGGMEAAARRARYLALRAARPHPDAPVLLGHTLDDQAETVLLGLGRGSGPRSLAGMREWDPPWLRPFLGVRRSVTAAACAAWGLPVWDDPHNIDPRFTRVRLRHEVLPLLEEVLSGGVAAALARTAAQLREDVDTLDALAAALLAEIREGDALRVEPLTAAAPALRRRVLRSWLLGSSVTTLTDTQLRAADLLAGQGPDRGGVALPGGLELVRERGRLFLRPVRWHSG</sequence>
<keyword evidence="4 7" id="KW-0547">Nucleotide-binding</keyword>